<feature type="signal peptide" evidence="2">
    <location>
        <begin position="1"/>
        <end position="23"/>
    </location>
</feature>
<evidence type="ECO:0000313" key="4">
    <source>
        <dbReference type="Proteomes" id="UP000799764"/>
    </source>
</evidence>
<dbReference type="OrthoDB" id="5215637at2759"/>
<dbReference type="Proteomes" id="UP000799764">
    <property type="component" value="Unassembled WGS sequence"/>
</dbReference>
<keyword evidence="2" id="KW-0732">Signal</keyword>
<evidence type="ECO:0008006" key="5">
    <source>
        <dbReference type="Google" id="ProtNLM"/>
    </source>
</evidence>
<keyword evidence="4" id="KW-1185">Reference proteome</keyword>
<name>A0A9P4PBT0_9PLEO</name>
<organism evidence="3 4">
    <name type="scientific">Karstenula rhodostoma CBS 690.94</name>
    <dbReference type="NCBI Taxonomy" id="1392251"/>
    <lineage>
        <taxon>Eukaryota</taxon>
        <taxon>Fungi</taxon>
        <taxon>Dikarya</taxon>
        <taxon>Ascomycota</taxon>
        <taxon>Pezizomycotina</taxon>
        <taxon>Dothideomycetes</taxon>
        <taxon>Pleosporomycetidae</taxon>
        <taxon>Pleosporales</taxon>
        <taxon>Massarineae</taxon>
        <taxon>Didymosphaeriaceae</taxon>
        <taxon>Karstenula</taxon>
    </lineage>
</organism>
<keyword evidence="1" id="KW-1133">Transmembrane helix</keyword>
<keyword evidence="1" id="KW-0812">Transmembrane</keyword>
<feature type="chain" id="PRO_5040158848" description="Mid2 domain-containing protein" evidence="2">
    <location>
        <begin position="24"/>
        <end position="331"/>
    </location>
</feature>
<comment type="caution">
    <text evidence="3">The sequence shown here is derived from an EMBL/GenBank/DDBJ whole genome shotgun (WGS) entry which is preliminary data.</text>
</comment>
<protein>
    <recommendedName>
        <fullName evidence="5">Mid2 domain-containing protein</fullName>
    </recommendedName>
</protein>
<keyword evidence="1" id="KW-0472">Membrane</keyword>
<evidence type="ECO:0000256" key="1">
    <source>
        <dbReference type="SAM" id="Phobius"/>
    </source>
</evidence>
<gene>
    <name evidence="3" type="ORF">P171DRAFT_435971</name>
</gene>
<dbReference type="AlphaFoldDB" id="A0A9P4PBT0"/>
<accession>A0A9P4PBT0</accession>
<sequence>MFGAARLLQAVVFFASYATLATATCYTPDGNEVTGDDIAPCSSDPSDPLSHICCITNRPKASGTSTNASEIRDTCLPNGLCQNESLLEDGSVYLQWGRNWCTHRDWSTGQCLDNVCTRTAGDKSALVRMIPCSGKNSSRTWCCGDSDECCTSIDQTDLVSLSPTFTTAAVISTSSATSSASPVANNTPASTVIVPTPTSSADGAVTSGIDGPQEAPGEGAGLSRGAKAGIAIGAVVGAVVLVMLGVWISKAMAWRRDAYAAKAQNNPGYYTGSDMEGLYGQHPQKYAYYAEVDATTPPVEAPTLPDPVEVPDNRTSIRRSRLVGVLAAKYS</sequence>
<dbReference type="EMBL" id="MU001508">
    <property type="protein sequence ID" value="KAF2440204.1"/>
    <property type="molecule type" value="Genomic_DNA"/>
</dbReference>
<proteinExistence type="predicted"/>
<evidence type="ECO:0000256" key="2">
    <source>
        <dbReference type="SAM" id="SignalP"/>
    </source>
</evidence>
<evidence type="ECO:0000313" key="3">
    <source>
        <dbReference type="EMBL" id="KAF2440204.1"/>
    </source>
</evidence>
<reference evidence="3" key="1">
    <citation type="journal article" date="2020" name="Stud. Mycol.">
        <title>101 Dothideomycetes genomes: a test case for predicting lifestyles and emergence of pathogens.</title>
        <authorList>
            <person name="Haridas S."/>
            <person name="Albert R."/>
            <person name="Binder M."/>
            <person name="Bloem J."/>
            <person name="Labutti K."/>
            <person name="Salamov A."/>
            <person name="Andreopoulos B."/>
            <person name="Baker S."/>
            <person name="Barry K."/>
            <person name="Bills G."/>
            <person name="Bluhm B."/>
            <person name="Cannon C."/>
            <person name="Castanera R."/>
            <person name="Culley D."/>
            <person name="Daum C."/>
            <person name="Ezra D."/>
            <person name="Gonzalez J."/>
            <person name="Henrissat B."/>
            <person name="Kuo A."/>
            <person name="Liang C."/>
            <person name="Lipzen A."/>
            <person name="Lutzoni F."/>
            <person name="Magnuson J."/>
            <person name="Mondo S."/>
            <person name="Nolan M."/>
            <person name="Ohm R."/>
            <person name="Pangilinan J."/>
            <person name="Park H.-J."/>
            <person name="Ramirez L."/>
            <person name="Alfaro M."/>
            <person name="Sun H."/>
            <person name="Tritt A."/>
            <person name="Yoshinaga Y."/>
            <person name="Zwiers L.-H."/>
            <person name="Turgeon B."/>
            <person name="Goodwin S."/>
            <person name="Spatafora J."/>
            <person name="Crous P."/>
            <person name="Grigoriev I."/>
        </authorList>
    </citation>
    <scope>NUCLEOTIDE SEQUENCE</scope>
    <source>
        <strain evidence="3">CBS 690.94</strain>
    </source>
</reference>
<feature type="transmembrane region" description="Helical" evidence="1">
    <location>
        <begin position="228"/>
        <end position="248"/>
    </location>
</feature>